<organism evidence="10 11">
    <name type="scientific">Motilibacter deserti</name>
    <dbReference type="NCBI Taxonomy" id="2714956"/>
    <lineage>
        <taxon>Bacteria</taxon>
        <taxon>Bacillati</taxon>
        <taxon>Actinomycetota</taxon>
        <taxon>Actinomycetes</taxon>
        <taxon>Motilibacterales</taxon>
        <taxon>Motilibacteraceae</taxon>
        <taxon>Motilibacter</taxon>
    </lineage>
</organism>
<feature type="transmembrane region" description="Helical" evidence="9">
    <location>
        <begin position="29"/>
        <end position="47"/>
    </location>
</feature>
<keyword evidence="11" id="KW-1185">Reference proteome</keyword>
<comment type="similarity">
    <text evidence="2">Belongs to the autoinducer-2 exporter (AI-2E) (TC 2.A.86) family.</text>
</comment>
<dbReference type="PANTHER" id="PTHR21716">
    <property type="entry name" value="TRANSMEMBRANE PROTEIN"/>
    <property type="match status" value="1"/>
</dbReference>
<dbReference type="EMBL" id="JAANNP010000002">
    <property type="protein sequence ID" value="NHC13215.1"/>
    <property type="molecule type" value="Genomic_DNA"/>
</dbReference>
<protein>
    <submittedName>
        <fullName evidence="10">AI-2E family transporter</fullName>
    </submittedName>
</protein>
<keyword evidence="6 9" id="KW-1133">Transmembrane helix</keyword>
<evidence type="ECO:0000256" key="3">
    <source>
        <dbReference type="ARBA" id="ARBA00022448"/>
    </source>
</evidence>
<feature type="region of interest" description="Disordered" evidence="8">
    <location>
        <begin position="367"/>
        <end position="386"/>
    </location>
</feature>
<keyword evidence="5 9" id="KW-0812">Transmembrane</keyword>
<dbReference type="RefSeq" id="WP_166279296.1">
    <property type="nucleotide sequence ID" value="NZ_JAANNP010000002.1"/>
</dbReference>
<feature type="transmembrane region" description="Helical" evidence="9">
    <location>
        <begin position="86"/>
        <end position="109"/>
    </location>
</feature>
<sequence>MVSHEPPAYIVPGTGSPLVAPRERIPWRTIAATIGMVLATALALLLIERVGRILVWIAIAAFFAVALAPLVGIIERRGHMKRSVATLIVWFGGLLAFAGLVAVFVTPLVQQSDDFREDFPQYIEDAREGRGPVGDLIERFNVDQYVQDNEDRIRETLSGLGTPAAHALMTAGEVVVALLTIFVLSFLMVLEGPKLMDAAMAQLTPKRETHVRRVAHDCARAVTGYITGALLIATICGLLTWLVLTVMDVPYAGVVALFVAVCDLIPLIGATLGAIIATLIALVESVPAAIVVAVWFVIYQQLENHLFQPVVQSRTVKLNPLTVLIAVLLGVELAGILGALLAIPVAGVLQVIIRDIYDTRRGKLKAVPTTGEEKTPVPSHPQAAAR</sequence>
<keyword evidence="3" id="KW-0813">Transport</keyword>
<evidence type="ECO:0000313" key="10">
    <source>
        <dbReference type="EMBL" id="NHC13215.1"/>
    </source>
</evidence>
<dbReference type="InterPro" id="IPR002549">
    <property type="entry name" value="AI-2E-like"/>
</dbReference>
<keyword evidence="4" id="KW-1003">Cell membrane</keyword>
<evidence type="ECO:0000256" key="9">
    <source>
        <dbReference type="SAM" id="Phobius"/>
    </source>
</evidence>
<evidence type="ECO:0000256" key="4">
    <source>
        <dbReference type="ARBA" id="ARBA00022475"/>
    </source>
</evidence>
<comment type="caution">
    <text evidence="10">The sequence shown here is derived from an EMBL/GenBank/DDBJ whole genome shotgun (WGS) entry which is preliminary data.</text>
</comment>
<dbReference type="PANTHER" id="PTHR21716:SF53">
    <property type="entry name" value="PERMEASE PERM-RELATED"/>
    <property type="match status" value="1"/>
</dbReference>
<evidence type="ECO:0000256" key="8">
    <source>
        <dbReference type="SAM" id="MobiDB-lite"/>
    </source>
</evidence>
<feature type="transmembrane region" description="Helical" evidence="9">
    <location>
        <begin position="323"/>
        <end position="353"/>
    </location>
</feature>
<dbReference type="Proteomes" id="UP000800981">
    <property type="component" value="Unassembled WGS sequence"/>
</dbReference>
<evidence type="ECO:0000256" key="6">
    <source>
        <dbReference type="ARBA" id="ARBA00022989"/>
    </source>
</evidence>
<reference evidence="10 11" key="1">
    <citation type="submission" date="2020-03" db="EMBL/GenBank/DDBJ databases">
        <title>Two novel Motilibacter sp.</title>
        <authorList>
            <person name="Liu S."/>
        </authorList>
    </citation>
    <scope>NUCLEOTIDE SEQUENCE [LARGE SCALE GENOMIC DNA]</scope>
    <source>
        <strain evidence="10 11">E257</strain>
    </source>
</reference>
<name>A0ABX0GTY7_9ACTN</name>
<feature type="transmembrane region" description="Helical" evidence="9">
    <location>
        <begin position="167"/>
        <end position="190"/>
    </location>
</feature>
<evidence type="ECO:0000256" key="2">
    <source>
        <dbReference type="ARBA" id="ARBA00009773"/>
    </source>
</evidence>
<comment type="subcellular location">
    <subcellularLocation>
        <location evidence="1">Cell membrane</location>
        <topology evidence="1">Multi-pass membrane protein</topology>
    </subcellularLocation>
</comment>
<feature type="transmembrane region" description="Helical" evidence="9">
    <location>
        <begin position="222"/>
        <end position="243"/>
    </location>
</feature>
<evidence type="ECO:0000313" key="11">
    <source>
        <dbReference type="Proteomes" id="UP000800981"/>
    </source>
</evidence>
<feature type="transmembrane region" description="Helical" evidence="9">
    <location>
        <begin position="249"/>
        <end position="268"/>
    </location>
</feature>
<proteinExistence type="inferred from homology"/>
<feature type="transmembrane region" description="Helical" evidence="9">
    <location>
        <begin position="275"/>
        <end position="298"/>
    </location>
</feature>
<dbReference type="Pfam" id="PF01594">
    <property type="entry name" value="AI-2E_transport"/>
    <property type="match status" value="1"/>
</dbReference>
<evidence type="ECO:0000256" key="5">
    <source>
        <dbReference type="ARBA" id="ARBA00022692"/>
    </source>
</evidence>
<feature type="transmembrane region" description="Helical" evidence="9">
    <location>
        <begin position="53"/>
        <end position="74"/>
    </location>
</feature>
<evidence type="ECO:0000256" key="1">
    <source>
        <dbReference type="ARBA" id="ARBA00004651"/>
    </source>
</evidence>
<keyword evidence="7 9" id="KW-0472">Membrane</keyword>
<evidence type="ECO:0000256" key="7">
    <source>
        <dbReference type="ARBA" id="ARBA00023136"/>
    </source>
</evidence>
<accession>A0ABX0GTY7</accession>
<gene>
    <name evidence="10" type="ORF">G9H71_05395</name>
</gene>